<keyword evidence="2" id="KW-0472">Membrane</keyword>
<dbReference type="RefSeq" id="WP_380081069.1">
    <property type="nucleotide sequence ID" value="NZ_JBHRZF010000231.1"/>
</dbReference>
<keyword evidence="2" id="KW-1133">Transmembrane helix</keyword>
<accession>A0ABV8AC97</accession>
<keyword evidence="4" id="KW-1185">Reference proteome</keyword>
<sequence length="52" mass="5695">MTQILPTVLVLLLTALIGVGLYVMVQRLDRMGGEGRGVRGKVDRPEDVKSDQ</sequence>
<evidence type="ECO:0000313" key="4">
    <source>
        <dbReference type="Proteomes" id="UP001595748"/>
    </source>
</evidence>
<dbReference type="EMBL" id="JBHRZF010000231">
    <property type="protein sequence ID" value="MFC3863134.1"/>
    <property type="molecule type" value="Genomic_DNA"/>
</dbReference>
<name>A0ABV8AC97_9DEIO</name>
<keyword evidence="2" id="KW-0812">Transmembrane</keyword>
<evidence type="ECO:0000313" key="3">
    <source>
        <dbReference type="EMBL" id="MFC3863134.1"/>
    </source>
</evidence>
<feature type="region of interest" description="Disordered" evidence="1">
    <location>
        <begin position="33"/>
        <end position="52"/>
    </location>
</feature>
<proteinExistence type="predicted"/>
<evidence type="ECO:0000256" key="1">
    <source>
        <dbReference type="SAM" id="MobiDB-lite"/>
    </source>
</evidence>
<protein>
    <submittedName>
        <fullName evidence="3">Uncharacterized protein</fullName>
    </submittedName>
</protein>
<feature type="transmembrane region" description="Helical" evidence="2">
    <location>
        <begin position="6"/>
        <end position="25"/>
    </location>
</feature>
<comment type="caution">
    <text evidence="3">The sequence shown here is derived from an EMBL/GenBank/DDBJ whole genome shotgun (WGS) entry which is preliminary data.</text>
</comment>
<organism evidence="3 4">
    <name type="scientific">Deinococcus antarcticus</name>
    <dbReference type="NCBI Taxonomy" id="1298767"/>
    <lineage>
        <taxon>Bacteria</taxon>
        <taxon>Thermotogati</taxon>
        <taxon>Deinococcota</taxon>
        <taxon>Deinococci</taxon>
        <taxon>Deinococcales</taxon>
        <taxon>Deinococcaceae</taxon>
        <taxon>Deinococcus</taxon>
    </lineage>
</organism>
<gene>
    <name evidence="3" type="ORF">ACFOPQ_20440</name>
</gene>
<reference evidence="4" key="1">
    <citation type="journal article" date="2019" name="Int. J. Syst. Evol. Microbiol.">
        <title>The Global Catalogue of Microorganisms (GCM) 10K type strain sequencing project: providing services to taxonomists for standard genome sequencing and annotation.</title>
        <authorList>
            <consortium name="The Broad Institute Genomics Platform"/>
            <consortium name="The Broad Institute Genome Sequencing Center for Infectious Disease"/>
            <person name="Wu L."/>
            <person name="Ma J."/>
        </authorList>
    </citation>
    <scope>NUCLEOTIDE SEQUENCE [LARGE SCALE GENOMIC DNA]</scope>
    <source>
        <strain evidence="4">CCTCC AB 2013263</strain>
    </source>
</reference>
<dbReference type="Proteomes" id="UP001595748">
    <property type="component" value="Unassembled WGS sequence"/>
</dbReference>
<evidence type="ECO:0000256" key="2">
    <source>
        <dbReference type="SAM" id="Phobius"/>
    </source>
</evidence>